<keyword evidence="1" id="KW-0472">Membrane</keyword>
<feature type="chain" id="PRO_5003560595" description="Transmembrane protein" evidence="2">
    <location>
        <begin position="28"/>
        <end position="236"/>
    </location>
</feature>
<feature type="transmembrane region" description="Helical" evidence="1">
    <location>
        <begin position="213"/>
        <end position="233"/>
    </location>
</feature>
<dbReference type="HOGENOM" id="CLU_1174070_0_0_10"/>
<dbReference type="AlphaFoldDB" id="H2BR44"/>
<keyword evidence="4" id="KW-1185">Reference proteome</keyword>
<evidence type="ECO:0000256" key="1">
    <source>
        <dbReference type="SAM" id="Phobius"/>
    </source>
</evidence>
<accession>H2BR44</accession>
<keyword evidence="2" id="KW-0732">Signal</keyword>
<organism evidence="3 4">
    <name type="scientific">Gillisia limnaea (strain DSM 15749 / LMG 21470 / R-8282)</name>
    <dbReference type="NCBI Taxonomy" id="865937"/>
    <lineage>
        <taxon>Bacteria</taxon>
        <taxon>Pseudomonadati</taxon>
        <taxon>Bacteroidota</taxon>
        <taxon>Flavobacteriia</taxon>
        <taxon>Flavobacteriales</taxon>
        <taxon>Flavobacteriaceae</taxon>
        <taxon>Gillisia</taxon>
    </lineage>
</organism>
<protein>
    <recommendedName>
        <fullName evidence="5">Transmembrane protein</fullName>
    </recommendedName>
</protein>
<feature type="signal peptide" evidence="2">
    <location>
        <begin position="1"/>
        <end position="27"/>
    </location>
</feature>
<name>H2BR44_GILLR</name>
<sequence>MQLILKKNMKKILLLCLIIISSNSLWSQNNYEIDSIVSVSISGEDIKIDSLQNEKIAINFYSMIGNSEFSVQKELFENDSLSIYDSNLPYDLKSLEKYYETLAKNYVKSTNLKLESEKLIENNSFKGFHLRFTGAKKNSIYEVEYFLLNRNIYIFSYKNTVKSDENDSEQFFNSIKINSDKKISQFLGKSAIGKSAYNLGYKVGYTVAKHPSYLWIGGGLILILITGTIVYFVRRK</sequence>
<proteinExistence type="predicted"/>
<evidence type="ECO:0008006" key="5">
    <source>
        <dbReference type="Google" id="ProtNLM"/>
    </source>
</evidence>
<evidence type="ECO:0000313" key="4">
    <source>
        <dbReference type="Proteomes" id="UP000003844"/>
    </source>
</evidence>
<keyword evidence="1" id="KW-1133">Transmembrane helix</keyword>
<gene>
    <name evidence="3" type="ORF">Gilli_0210</name>
</gene>
<dbReference type="EMBL" id="JH594605">
    <property type="protein sequence ID" value="EHQ04363.1"/>
    <property type="molecule type" value="Genomic_DNA"/>
</dbReference>
<evidence type="ECO:0000313" key="3">
    <source>
        <dbReference type="EMBL" id="EHQ04363.1"/>
    </source>
</evidence>
<dbReference type="Proteomes" id="UP000003844">
    <property type="component" value="Unassembled WGS sequence"/>
</dbReference>
<keyword evidence="1" id="KW-0812">Transmembrane</keyword>
<evidence type="ECO:0000256" key="2">
    <source>
        <dbReference type="SAM" id="SignalP"/>
    </source>
</evidence>
<reference evidence="4" key="1">
    <citation type="journal article" date="2012" name="Stand. Genomic Sci.">
        <title>Genome sequence of the Antarctic rhodopsins-containing flavobacterium Gillisia limnaea type strain (R-8282(T)).</title>
        <authorList>
            <person name="Riedel T."/>
            <person name="Held B."/>
            <person name="Nolan M."/>
            <person name="Lucas S."/>
            <person name="Lapidus A."/>
            <person name="Tice H."/>
            <person name="Del Rio T.G."/>
            <person name="Cheng J.F."/>
            <person name="Han C."/>
            <person name="Tapia R."/>
            <person name="Goodwin L.A."/>
            <person name="Pitluck S."/>
            <person name="Liolios K."/>
            <person name="Mavromatis K."/>
            <person name="Pagani I."/>
            <person name="Ivanova N."/>
            <person name="Mikhailova N."/>
            <person name="Pati A."/>
            <person name="Chen A."/>
            <person name="Palaniappan K."/>
            <person name="Land M."/>
            <person name="Rohde M."/>
            <person name="Tindall B.J."/>
            <person name="Detter J.C."/>
            <person name="Goker M."/>
            <person name="Bristow J."/>
            <person name="Eisen J.A."/>
            <person name="Markowitz V."/>
            <person name="Hugenholtz P."/>
            <person name="Kyrpides N.C."/>
            <person name="Klenk H.P."/>
            <person name="Woyke T."/>
        </authorList>
    </citation>
    <scope>NUCLEOTIDE SEQUENCE [LARGE SCALE GENOMIC DNA]</scope>
    <source>
        <strain evidence="4">DSM 15749 / LMG 21470 / R-8282</strain>
    </source>
</reference>